<comment type="caution">
    <text evidence="2">The sequence shown here is derived from an EMBL/GenBank/DDBJ whole genome shotgun (WGS) entry which is preliminary data.</text>
</comment>
<evidence type="ECO:0000313" key="3">
    <source>
        <dbReference type="Proteomes" id="UP000322110"/>
    </source>
</evidence>
<dbReference type="Proteomes" id="UP000322110">
    <property type="component" value="Unassembled WGS sequence"/>
</dbReference>
<dbReference type="OrthoDB" id="9792179at2"/>
<organism evidence="2 3">
    <name type="scientific">Teichococcus oryzae</name>
    <dbReference type="NCBI Taxonomy" id="1608942"/>
    <lineage>
        <taxon>Bacteria</taxon>
        <taxon>Pseudomonadati</taxon>
        <taxon>Pseudomonadota</taxon>
        <taxon>Alphaproteobacteria</taxon>
        <taxon>Acetobacterales</taxon>
        <taxon>Roseomonadaceae</taxon>
        <taxon>Roseomonas</taxon>
    </lineage>
</organism>
<protein>
    <submittedName>
        <fullName evidence="2">DUF1194 domain-containing protein</fullName>
    </submittedName>
</protein>
<feature type="chain" id="PRO_5023028973" evidence="1">
    <location>
        <begin position="22"/>
        <end position="239"/>
    </location>
</feature>
<dbReference type="InterPro" id="IPR010607">
    <property type="entry name" value="DUF1194"/>
</dbReference>
<keyword evidence="3" id="KW-1185">Reference proteome</keyword>
<dbReference type="EMBL" id="VUKA01000001">
    <property type="protein sequence ID" value="KAA2215032.1"/>
    <property type="molecule type" value="Genomic_DNA"/>
</dbReference>
<proteinExistence type="predicted"/>
<name>A0A5B2TKQ2_9PROT</name>
<dbReference type="SUPFAM" id="SSF53300">
    <property type="entry name" value="vWA-like"/>
    <property type="match status" value="1"/>
</dbReference>
<gene>
    <name evidence="2" type="ORF">F0Q34_05005</name>
</gene>
<evidence type="ECO:0000313" key="2">
    <source>
        <dbReference type="EMBL" id="KAA2215032.1"/>
    </source>
</evidence>
<dbReference type="Pfam" id="PF06707">
    <property type="entry name" value="DUF1194"/>
    <property type="match status" value="1"/>
</dbReference>
<dbReference type="AlphaFoldDB" id="A0A5B2TKQ2"/>
<feature type="signal peptide" evidence="1">
    <location>
        <begin position="1"/>
        <end position="21"/>
    </location>
</feature>
<dbReference type="RefSeq" id="WP_149810984.1">
    <property type="nucleotide sequence ID" value="NZ_VUKA01000001.1"/>
</dbReference>
<evidence type="ECO:0000256" key="1">
    <source>
        <dbReference type="SAM" id="SignalP"/>
    </source>
</evidence>
<sequence>MLRRPLIASALLTALPLRPFAGSRAASGSPAVDVALVLAVDASGSIGPEEFRLQREGCAEAVTHPAVLAAIAGGLLGGVAIAMVEWGAPGGAETVVPWQLVRDAAGAEALAGRFRDAPRSPQSWNAIGDALDHAAVLIGACPFEATRAVIDLSGDAPDMRGNRPAAHARDDAVAGGITINALAIEREGGGLARRYEAEVIGGPGAFVMTAAGRDDFARALRAKLVREIAAGPPEAAPAA</sequence>
<accession>A0A5B2TKQ2</accession>
<dbReference type="Gene3D" id="3.40.50.410">
    <property type="entry name" value="von Willebrand factor, type A domain"/>
    <property type="match status" value="1"/>
</dbReference>
<dbReference type="InterPro" id="IPR036465">
    <property type="entry name" value="vWFA_dom_sf"/>
</dbReference>
<keyword evidence="1" id="KW-0732">Signal</keyword>
<dbReference type="CDD" id="cd00198">
    <property type="entry name" value="vWFA"/>
    <property type="match status" value="1"/>
</dbReference>
<reference evidence="2 3" key="1">
    <citation type="journal article" date="2015" name="Int. J. Syst. Evol. Microbiol.">
        <title>Roseomonas oryzae sp. nov., isolated from paddy rhizosphere soil.</title>
        <authorList>
            <person name="Ramaprasad E.V."/>
            <person name="Sasikala Ch."/>
            <person name="Ramana Ch.V."/>
        </authorList>
    </citation>
    <scope>NUCLEOTIDE SEQUENCE [LARGE SCALE GENOMIC DNA]</scope>
    <source>
        <strain evidence="2 3">KCTC 42542</strain>
    </source>
</reference>